<protein>
    <submittedName>
        <fullName evidence="1">Abortive infection bacteriophage resistance protein</fullName>
    </submittedName>
</protein>
<organism evidence="1 2">
    <name type="scientific">Butyrivibrio fibrisolvens</name>
    <dbReference type="NCBI Taxonomy" id="831"/>
    <lineage>
        <taxon>Bacteria</taxon>
        <taxon>Bacillati</taxon>
        <taxon>Bacillota</taxon>
        <taxon>Clostridia</taxon>
        <taxon>Lachnospirales</taxon>
        <taxon>Lachnospiraceae</taxon>
        <taxon>Butyrivibrio</taxon>
    </lineage>
</organism>
<reference evidence="1 2" key="1">
    <citation type="submission" date="2016-10" db="EMBL/GenBank/DDBJ databases">
        <authorList>
            <person name="de Groot N.N."/>
        </authorList>
    </citation>
    <scope>NUCLEOTIDE SEQUENCE [LARGE SCALE GENOMIC DNA]</scope>
    <source>
        <strain evidence="1 2">AR40</strain>
    </source>
</reference>
<accession>A0A1H9XDI8</accession>
<dbReference type="AlphaFoldDB" id="A0A1H9XDI8"/>
<dbReference type="EMBL" id="FOGJ01000061">
    <property type="protein sequence ID" value="SES44215.1"/>
    <property type="molecule type" value="Genomic_DNA"/>
</dbReference>
<gene>
    <name evidence="1" type="ORF">SAMN04487884_1615</name>
</gene>
<dbReference type="Pfam" id="PF07751">
    <property type="entry name" value="Abi_2"/>
    <property type="match status" value="1"/>
</dbReference>
<evidence type="ECO:0000313" key="1">
    <source>
        <dbReference type="EMBL" id="SES44215.1"/>
    </source>
</evidence>
<name>A0A1H9XDI8_BUTFI</name>
<dbReference type="Proteomes" id="UP000182584">
    <property type="component" value="Unassembled WGS sequence"/>
</dbReference>
<dbReference type="InterPro" id="IPR011664">
    <property type="entry name" value="Abi_system_AbiD/AbiF-like"/>
</dbReference>
<proteinExistence type="predicted"/>
<sequence>MAKVFYTYQQQLNKLEIEKDLIIQDRNYAENKLKEISYYSLIGGYKQPFKHLPSGKYLRGVTFEEIVNLYYFDEEMRSLLLKYILHVERQIKSLLSYHFCEKYGDNQSQYLNANNYNNTPNNALGISRLITCLQKAITLPSNYPYIVHHVNTYGNVPLWVAMNAITFGNVAAMYQYATTDVRTKVSQNYSKVSEAELHQFIRIIASCRNVCAHSERLFTFHSKLSGPNTDLHVKMRIPMKNGAYIKGKHDLFAVVIALKYLIPDNEFKEFKRKLKLLIVKVNKGCPHLPEKDLLEYMGFPSNWEKVTRYKK</sequence>
<evidence type="ECO:0000313" key="2">
    <source>
        <dbReference type="Proteomes" id="UP000182584"/>
    </source>
</evidence>